<accession>A0A2N5T1T2</accession>
<dbReference type="InterPro" id="IPR017853">
    <property type="entry name" value="GH"/>
</dbReference>
<dbReference type="SUPFAM" id="SSF51445">
    <property type="entry name" value="(Trans)glycosidases"/>
    <property type="match status" value="1"/>
</dbReference>
<dbReference type="EMBL" id="PGCI01000714">
    <property type="protein sequence ID" value="PLW19446.1"/>
    <property type="molecule type" value="Genomic_DNA"/>
</dbReference>
<protein>
    <submittedName>
        <fullName evidence="2">Uncharacterized protein</fullName>
    </submittedName>
</protein>
<evidence type="ECO:0000313" key="3">
    <source>
        <dbReference type="Proteomes" id="UP000235392"/>
    </source>
</evidence>
<dbReference type="AlphaFoldDB" id="A0A2N5T1T2"/>
<sequence>MIAQEPVMISNINTAEQAGNDDDPSSMAGAADSHVPRNKEEEGPLPIRLVCLDFEVEEEIRAGLKEICDHSVRNNMHMVSALLNKACPGNLDQSSSSDRDADQEDELMIDLKLLESCSQDIYTSRVLSHHPQHQKHQNLRPHLGQTRLLQPEFWWFLQFIKQEKRSEPPDQPCERLEEEKAAAEGRYRGRERNGTVRCHDTVRRTQWAFRALGHILALTRHFTPTRTSSFHYADSNMKTNDCSTNWDSSVCQKIVKQLHLSHQTCHFSTLGLMVDCSRNAVLKVRRVKELCRYIALMGLNVLQLYTEDTYQIKGEPFFGYFRGPYTALELKEIDDYAHALSNPGPSRADASVATVCGMRDTHDVLLVGSPEVYGFIEKMIRAITEPLR</sequence>
<feature type="region of interest" description="Disordered" evidence="1">
    <location>
        <begin position="15"/>
        <end position="41"/>
    </location>
</feature>
<dbReference type="Gene3D" id="3.20.20.80">
    <property type="entry name" value="Glycosidases"/>
    <property type="match status" value="1"/>
</dbReference>
<name>A0A2N5T1T2_9BASI</name>
<gene>
    <name evidence="2" type="ORF">PCASD_16577</name>
</gene>
<feature type="non-terminal residue" evidence="2">
    <location>
        <position position="388"/>
    </location>
</feature>
<proteinExistence type="predicted"/>
<reference evidence="2 3" key="1">
    <citation type="submission" date="2017-11" db="EMBL/GenBank/DDBJ databases">
        <title>De novo assembly and phasing of dikaryotic genomes from two isolates of Puccinia coronata f. sp. avenae, the causal agent of oat crown rust.</title>
        <authorList>
            <person name="Miller M.E."/>
            <person name="Zhang Y."/>
            <person name="Omidvar V."/>
            <person name="Sperschneider J."/>
            <person name="Schwessinger B."/>
            <person name="Raley C."/>
            <person name="Palmer J.M."/>
            <person name="Garnica D."/>
            <person name="Upadhyaya N."/>
            <person name="Rathjen J."/>
            <person name="Taylor J.M."/>
            <person name="Park R.F."/>
            <person name="Dodds P.N."/>
            <person name="Hirsch C.D."/>
            <person name="Kianian S.F."/>
            <person name="Figueroa M."/>
        </authorList>
    </citation>
    <scope>NUCLEOTIDE SEQUENCE [LARGE SCALE GENOMIC DNA]</scope>
    <source>
        <strain evidence="2">12SD80</strain>
    </source>
</reference>
<evidence type="ECO:0000256" key="1">
    <source>
        <dbReference type="SAM" id="MobiDB-lite"/>
    </source>
</evidence>
<organism evidence="2 3">
    <name type="scientific">Puccinia coronata f. sp. avenae</name>
    <dbReference type="NCBI Taxonomy" id="200324"/>
    <lineage>
        <taxon>Eukaryota</taxon>
        <taxon>Fungi</taxon>
        <taxon>Dikarya</taxon>
        <taxon>Basidiomycota</taxon>
        <taxon>Pucciniomycotina</taxon>
        <taxon>Pucciniomycetes</taxon>
        <taxon>Pucciniales</taxon>
        <taxon>Pucciniaceae</taxon>
        <taxon>Puccinia</taxon>
    </lineage>
</organism>
<comment type="caution">
    <text evidence="2">The sequence shown here is derived from an EMBL/GenBank/DDBJ whole genome shotgun (WGS) entry which is preliminary data.</text>
</comment>
<dbReference type="Proteomes" id="UP000235392">
    <property type="component" value="Unassembled WGS sequence"/>
</dbReference>
<evidence type="ECO:0000313" key="2">
    <source>
        <dbReference type="EMBL" id="PLW19446.1"/>
    </source>
</evidence>